<dbReference type="GO" id="GO:0016887">
    <property type="term" value="F:ATP hydrolysis activity"/>
    <property type="evidence" value="ECO:0007669"/>
    <property type="project" value="InterPro"/>
</dbReference>
<dbReference type="EMBL" id="VGLS01000409">
    <property type="protein sequence ID" value="MBM3224805.1"/>
    <property type="molecule type" value="Genomic_DNA"/>
</dbReference>
<protein>
    <submittedName>
        <fullName evidence="5">ABC transporter ATP-binding protein</fullName>
    </submittedName>
</protein>
<evidence type="ECO:0000313" key="6">
    <source>
        <dbReference type="Proteomes" id="UP000712673"/>
    </source>
</evidence>
<evidence type="ECO:0000259" key="4">
    <source>
        <dbReference type="PROSITE" id="PS50893"/>
    </source>
</evidence>
<evidence type="ECO:0000256" key="1">
    <source>
        <dbReference type="ARBA" id="ARBA00022448"/>
    </source>
</evidence>
<dbReference type="GO" id="GO:0005524">
    <property type="term" value="F:ATP binding"/>
    <property type="evidence" value="ECO:0007669"/>
    <property type="project" value="UniProtKB-KW"/>
</dbReference>
<keyword evidence="3 5" id="KW-0067">ATP-binding</keyword>
<dbReference type="AlphaFoldDB" id="A0A938B4M4"/>
<comment type="caution">
    <text evidence="5">The sequence shown here is derived from an EMBL/GenBank/DDBJ whole genome shotgun (WGS) entry which is preliminary data.</text>
</comment>
<feature type="domain" description="ABC transporter" evidence="4">
    <location>
        <begin position="41"/>
        <end position="272"/>
    </location>
</feature>
<evidence type="ECO:0000256" key="3">
    <source>
        <dbReference type="ARBA" id="ARBA00022840"/>
    </source>
</evidence>
<dbReference type="Gene3D" id="3.40.50.300">
    <property type="entry name" value="P-loop containing nucleotide triphosphate hydrolases"/>
    <property type="match status" value="1"/>
</dbReference>
<dbReference type="PANTHER" id="PTHR42788">
    <property type="entry name" value="TAURINE IMPORT ATP-BINDING PROTEIN-RELATED"/>
    <property type="match status" value="1"/>
</dbReference>
<keyword evidence="2" id="KW-0547">Nucleotide-binding</keyword>
<dbReference type="InterPro" id="IPR003439">
    <property type="entry name" value="ABC_transporter-like_ATP-bd"/>
</dbReference>
<dbReference type="PROSITE" id="PS00211">
    <property type="entry name" value="ABC_TRANSPORTER_1"/>
    <property type="match status" value="1"/>
</dbReference>
<organism evidence="5 6">
    <name type="scientific">Tectimicrobiota bacterium</name>
    <dbReference type="NCBI Taxonomy" id="2528274"/>
    <lineage>
        <taxon>Bacteria</taxon>
        <taxon>Pseudomonadati</taxon>
        <taxon>Nitrospinota/Tectimicrobiota group</taxon>
        <taxon>Candidatus Tectimicrobiota</taxon>
    </lineage>
</organism>
<evidence type="ECO:0000313" key="5">
    <source>
        <dbReference type="EMBL" id="MBM3224805.1"/>
    </source>
</evidence>
<dbReference type="InterPro" id="IPR027417">
    <property type="entry name" value="P-loop_NTPase"/>
</dbReference>
<dbReference type="Proteomes" id="UP000712673">
    <property type="component" value="Unassembled WGS sequence"/>
</dbReference>
<evidence type="ECO:0000256" key="2">
    <source>
        <dbReference type="ARBA" id="ARBA00022741"/>
    </source>
</evidence>
<dbReference type="InterPro" id="IPR003593">
    <property type="entry name" value="AAA+_ATPase"/>
</dbReference>
<proteinExistence type="predicted"/>
<dbReference type="InterPro" id="IPR017871">
    <property type="entry name" value="ABC_transporter-like_CS"/>
</dbReference>
<dbReference type="InterPro" id="IPR050166">
    <property type="entry name" value="ABC_transporter_ATP-bind"/>
</dbReference>
<keyword evidence="1" id="KW-0813">Transport</keyword>
<dbReference type="CDD" id="cd03293">
    <property type="entry name" value="ABC_NrtD_SsuB_transporters"/>
    <property type="match status" value="1"/>
</dbReference>
<dbReference type="PANTHER" id="PTHR42788:SF13">
    <property type="entry name" value="ALIPHATIC SULFONATES IMPORT ATP-BINDING PROTEIN SSUB"/>
    <property type="match status" value="1"/>
</dbReference>
<dbReference type="SUPFAM" id="SSF52540">
    <property type="entry name" value="P-loop containing nucleoside triphosphate hydrolases"/>
    <property type="match status" value="1"/>
</dbReference>
<sequence length="290" mass="32443">MDVATSSIWCVGRILRSRRMTEVLADQQRDVMAGEAIRCAIRVTRLGKRFRTSTTELWALRDVDFTVQTGEFIALVGESGCGKTTLLRLLAGLDTPTTGSVMLGQHTIQGPAPEVGLVFQRPVLLPWRTVLDNVVLPAELARQPRQEARQRALQWLTVLGLRDFAGYRPGQLSGGMQQRVALARTLLRDPAVLLMDEPFGALDAITRAQMHGELLRLAQHGGRTVVFITHDITEAVLLADRVLLLSPRPGTIAQTFAVPLPRPRSLEMRFEHRFIDLCRDIHQAMEHHKR</sequence>
<dbReference type="SMART" id="SM00382">
    <property type="entry name" value="AAA"/>
    <property type="match status" value="1"/>
</dbReference>
<accession>A0A938B4M4</accession>
<dbReference type="PROSITE" id="PS50893">
    <property type="entry name" value="ABC_TRANSPORTER_2"/>
    <property type="match status" value="1"/>
</dbReference>
<dbReference type="Pfam" id="PF00005">
    <property type="entry name" value="ABC_tran"/>
    <property type="match status" value="1"/>
</dbReference>
<gene>
    <name evidence="5" type="ORF">FJZ47_13505</name>
</gene>
<reference evidence="5" key="1">
    <citation type="submission" date="2019-03" db="EMBL/GenBank/DDBJ databases">
        <title>Lake Tanganyika Metagenome-Assembled Genomes (MAGs).</title>
        <authorList>
            <person name="Tran P."/>
        </authorList>
    </citation>
    <scope>NUCLEOTIDE SEQUENCE</scope>
    <source>
        <strain evidence="5">K_DeepCast_65m_m2_066</strain>
    </source>
</reference>
<name>A0A938B4M4_UNCTE</name>